<feature type="domain" description="GspL cytoplasmic actin-ATPase-like" evidence="2">
    <location>
        <begin position="14"/>
        <end position="93"/>
    </location>
</feature>
<evidence type="ECO:0000256" key="1">
    <source>
        <dbReference type="SAM" id="Phobius"/>
    </source>
</evidence>
<evidence type="ECO:0000313" key="4">
    <source>
        <dbReference type="Proteomes" id="UP000565262"/>
    </source>
</evidence>
<reference evidence="3 4" key="1">
    <citation type="submission" date="2020-08" db="EMBL/GenBank/DDBJ databases">
        <title>Oceanospirillum sp. nov. isolated from marine sediment.</title>
        <authorList>
            <person name="Ji X."/>
        </authorList>
    </citation>
    <scope>NUCLEOTIDE SEQUENCE [LARGE SCALE GENOMIC DNA]</scope>
    <source>
        <strain evidence="3 4">D5</strain>
    </source>
</reference>
<gene>
    <name evidence="3" type="ORF">H4O21_04400</name>
</gene>
<protein>
    <recommendedName>
        <fullName evidence="2">GspL cytoplasmic actin-ATPase-like domain-containing protein</fullName>
    </recommendedName>
</protein>
<evidence type="ECO:0000313" key="3">
    <source>
        <dbReference type="EMBL" id="MBB1485852.1"/>
    </source>
</evidence>
<dbReference type="Pfam" id="PF05134">
    <property type="entry name" value="T2SSL"/>
    <property type="match status" value="1"/>
</dbReference>
<dbReference type="InterPro" id="IPR043129">
    <property type="entry name" value="ATPase_NBD"/>
</dbReference>
<accession>A0A839IMW5</accession>
<organism evidence="3 4">
    <name type="scientific">Oceanospirillum sediminis</name>
    <dbReference type="NCBI Taxonomy" id="2760088"/>
    <lineage>
        <taxon>Bacteria</taxon>
        <taxon>Pseudomonadati</taxon>
        <taxon>Pseudomonadota</taxon>
        <taxon>Gammaproteobacteria</taxon>
        <taxon>Oceanospirillales</taxon>
        <taxon>Oceanospirillaceae</taxon>
        <taxon>Oceanospirillum</taxon>
    </lineage>
</organism>
<dbReference type="SUPFAM" id="SSF53067">
    <property type="entry name" value="Actin-like ATPase domain"/>
    <property type="match status" value="1"/>
</dbReference>
<dbReference type="EMBL" id="JACJFM010000004">
    <property type="protein sequence ID" value="MBB1485852.1"/>
    <property type="molecule type" value="Genomic_DNA"/>
</dbReference>
<dbReference type="Proteomes" id="UP000565262">
    <property type="component" value="Unassembled WGS sequence"/>
</dbReference>
<dbReference type="Gene3D" id="3.30.420.380">
    <property type="match status" value="1"/>
</dbReference>
<proteinExistence type="predicted"/>
<evidence type="ECO:0000259" key="2">
    <source>
        <dbReference type="Pfam" id="PF05134"/>
    </source>
</evidence>
<keyword evidence="1" id="KW-0472">Membrane</keyword>
<keyword evidence="1" id="KW-1133">Transmembrane helix</keyword>
<keyword evidence="1" id="KW-0812">Transmembrane</keyword>
<feature type="transmembrane region" description="Helical" evidence="1">
    <location>
        <begin position="202"/>
        <end position="223"/>
    </location>
</feature>
<sequence>MNAAVILSLQLDSEKPLSWLLVDDGHEGFSSDLDGFKDWLSDQKQVMSLYVLLPANAVSFHHVDIPAGVRRSANQLIPVLIEEQLAQDADQVFVHFNGRIVDEPVDNRKPDVNTVVCDKQWYELLKESLKSPKLKWQACVPVQICRFQQSERQRVKHLPLPAPHDEDVLIWPEDAVATEADFQKLLSELRLSSWNMIRPDKVSIGAGFDIVVMLIAVAGLYLLNLWLG</sequence>
<dbReference type="InterPro" id="IPR024230">
    <property type="entry name" value="GspL_cyto_dom"/>
</dbReference>
<comment type="caution">
    <text evidence="3">The sequence shown here is derived from an EMBL/GenBank/DDBJ whole genome shotgun (WGS) entry which is preliminary data.</text>
</comment>
<name>A0A839IMW5_9GAMM</name>
<dbReference type="AlphaFoldDB" id="A0A839IMW5"/>
<keyword evidence="4" id="KW-1185">Reference proteome</keyword>
<dbReference type="RefSeq" id="WP_182807641.1">
    <property type="nucleotide sequence ID" value="NZ_JACJFM010000004.1"/>
</dbReference>